<dbReference type="InterPro" id="IPR050069">
    <property type="entry name" value="Urease_subunit"/>
</dbReference>
<dbReference type="PRINTS" id="PR01752">
    <property type="entry name" value="UREASE"/>
</dbReference>
<evidence type="ECO:0000313" key="15">
    <source>
        <dbReference type="Proteomes" id="UP000612746"/>
    </source>
</evidence>
<comment type="PTM">
    <text evidence="8">Carbamylation allows a single lysine to coordinate two nickel ions.</text>
</comment>
<comment type="caution">
    <text evidence="14">The sequence shown here is derived from an EMBL/GenBank/DDBJ whole genome shotgun (WGS) entry which is preliminary data.</text>
</comment>
<dbReference type="SUPFAM" id="SSF51338">
    <property type="entry name" value="Composite domain of metallo-dependent hydrolases"/>
    <property type="match status" value="2"/>
</dbReference>
<dbReference type="Proteomes" id="UP000612746">
    <property type="component" value="Unassembled WGS sequence"/>
</dbReference>
<dbReference type="SUPFAM" id="SSF54111">
    <property type="entry name" value="Urease, gamma-subunit"/>
    <property type="match status" value="1"/>
</dbReference>
<dbReference type="InterPro" id="IPR032466">
    <property type="entry name" value="Metal_Hydrolase"/>
</dbReference>
<dbReference type="OrthoDB" id="1708534at2759"/>
<evidence type="ECO:0000256" key="9">
    <source>
        <dbReference type="PIRSR" id="PIRSR611612-51"/>
    </source>
</evidence>
<feature type="modified residue" description="N6-carboxylysine" evidence="8">
    <location>
        <position position="485"/>
    </location>
</feature>
<sequence length="1580" mass="174835">MRLVPRELDKLLLHQVGSLAQKRLARGVKLNHTEATALIASQILELMRDGTHSIAQLMDLGKQMLGRRHVLPDVIETLLEVQVEGTCPDGTYLCTVHEPISSDDGNLEIALYGSFYPIPDNSKFDLPAEAAKPEEAPGAIIVKPGKLELNAGRERIALTVTNTGDRPIQIGSHYHFIETNPALLFDRLRAYGKRLDIVAGSAVRFEPGDTKTVQLVDIAGNQVISGGNNLATGKLDLSKIPSILEKLTAHGFSHQELVTPLAVPKPCTIDRRFYADHFGPTTGDLVRLANTNLWARVEKDFTVYGDECKFGGGKVLREGMGQKTGVSDADSLDLVITNALIIDYTGIYKADIGIQRGIIVGIGKAGNPDVMEGVMDNMIIGANTEVLAGEGKIFTAGAIDTHIHYICPQLCYEALSSGITTLIGGGTGPNTGTNATTCTPGAYHVEMMLQATDDIPLNFGFTGKGNVSSPNELREQIRSGCIGLKLHEDWGTTPAAIDTCLTVCDEMDVQATIHTDTLNESGFVESTIGAFKGRTIHTYHSEGAGGGHSPDLMVVCGEENVLPSSTNPTRPFTTNTLDEHIDMLMVCHHLSKTIPEDIAFAESRIRAETIAAEDIMLDIGAISMISSDSQAMGRVGEVVLRTWKTAHKMKMQRGKLAEDKEDEGDNFRIKRYIAKYTINPAISHGVSHLVGSIEVGKVADLVAFDPAFFGTKPSLVLKGGIITWGDMGDANGSIPTTQPVIGRPMFGSYASALNKSCMVFVSQSAIDTGRVDQYRLRKKIEAVKNCRGISKKDMKLNDTLPAISVDPETYDVTCDGVLATCEPDLPKQSAAADLESFEQSAILSEGPPDRNQQTEDDDLIFDIAELGLFASNPNDSDEDSNYSLDYEYIGPRQPKYADSDDDGESVASDISNTDSETKLLDCSTYFDMWDEDIYSTNDYTWESNDMRLSLFVKQRNHYLRQRELDSPWHGNSFWRRDRGWPMQLPNSCSTTNHDQSANTLCAVKSNMAVSEYLVAFYKDRIVKCGEPTIRTQPGPSGVGRSSPHNDSSSSQYQPRIRNKDTESYGAAPQADDKPGSIFLRTHASITLPTTEKTSHDRQTEAPTTSSILDRCKPYTKHLKRSQFVPPSRDDAYVSLGFEPLCLDHNYGYMAVGGLEGELLVYCNVDPVNPVKIWGTKFKRKNNVMLMTNAVQIVRWRTDNGSYKHLLVACMNEAGVLVYNLPPHHECAKMARNFSRRCTRSANQSLSFHSHLRDFQQLPINDARVSPDGNHMVFVGDDSYLFLRDVIRNDEASEESSDISFGPTQVLTIPPNLLTQYSARSSTMHDTTTTFHYSSQHVAWSNDSTLFAHTSDSHYCVLVWSVESKVILLSIDAAGFTYAIAFHPTVRSILAFSNRYGYFHTVDLNQTLRVNQRQESIGSDDNFLSSIESNRHSTKSALERSTTIIPRQEITMVSFRGEQNTKLRILAKINGLCWSGCGQYLYVATKKRVLVYEFMSRGVRSLVELAGDQARKILELDPLGWKARQHLTESSQSNGSRLTRKRKRLLDDSFDYEPWYRQWKRIPDHLQYTVLGDNVELASHD</sequence>
<dbReference type="SUPFAM" id="SSF51278">
    <property type="entry name" value="Urease, beta-subunit"/>
    <property type="match status" value="1"/>
</dbReference>
<feature type="region of interest" description="Disordered" evidence="12">
    <location>
        <begin position="1087"/>
        <end position="1106"/>
    </location>
</feature>
<keyword evidence="6 11" id="KW-0378">Hydrolase</keyword>
<evidence type="ECO:0000256" key="12">
    <source>
        <dbReference type="SAM" id="MobiDB-lite"/>
    </source>
</evidence>
<evidence type="ECO:0000256" key="11">
    <source>
        <dbReference type="PROSITE-ProRule" id="PRU00700"/>
    </source>
</evidence>
<dbReference type="NCBIfam" id="TIGR00193">
    <property type="entry name" value="urease_gam"/>
    <property type="match status" value="1"/>
</dbReference>
<dbReference type="InterPro" id="IPR029754">
    <property type="entry name" value="Urease_Ni-bd"/>
</dbReference>
<dbReference type="CDD" id="cd00390">
    <property type="entry name" value="Urease_gamma"/>
    <property type="match status" value="1"/>
</dbReference>
<dbReference type="SUPFAM" id="SSF51556">
    <property type="entry name" value="Metallo-dependent hydrolases"/>
    <property type="match status" value="1"/>
</dbReference>
<feature type="binding site" evidence="9">
    <location>
        <position position="540"/>
    </location>
    <ligand>
        <name>Ni(2+)</name>
        <dbReference type="ChEBI" id="CHEBI:49786"/>
        <label>2</label>
    </ligand>
</feature>
<dbReference type="Pfam" id="PF00449">
    <property type="entry name" value="Urease_alpha"/>
    <property type="match status" value="1"/>
</dbReference>
<dbReference type="Gene3D" id="2.10.150.10">
    <property type="entry name" value="Urease, beta subunit"/>
    <property type="match status" value="1"/>
</dbReference>
<keyword evidence="4 9" id="KW-0533">Nickel</keyword>
<dbReference type="UniPathway" id="UPA00258">
    <property type="reaction ID" value="UER00370"/>
</dbReference>
<comment type="pathway">
    <text evidence="1">Nitrogen metabolism; urea degradation; CO(2) and NH(3) from urea (urease route): step 1/1.</text>
</comment>
<dbReference type="NCBIfam" id="NF009682">
    <property type="entry name" value="PRK13203.1"/>
    <property type="match status" value="1"/>
</dbReference>
<feature type="binding site" description="via carbamate group" evidence="9">
    <location>
        <position position="485"/>
    </location>
    <ligand>
        <name>Ni(2+)</name>
        <dbReference type="ChEBI" id="CHEBI:49786"/>
        <label>1</label>
    </ligand>
</feature>
<evidence type="ECO:0000256" key="10">
    <source>
        <dbReference type="PIRSR" id="PIRSR611612-52"/>
    </source>
</evidence>
<evidence type="ECO:0000256" key="8">
    <source>
        <dbReference type="PIRSR" id="PIRSR611612-50"/>
    </source>
</evidence>
<dbReference type="SUPFAM" id="SSF82171">
    <property type="entry name" value="DPP6 N-terminal domain-like"/>
    <property type="match status" value="1"/>
</dbReference>
<dbReference type="HAMAP" id="MF_01954">
    <property type="entry name" value="Urease_beta"/>
    <property type="match status" value="1"/>
</dbReference>
<feature type="compositionally biased region" description="Polar residues" evidence="12">
    <location>
        <begin position="1042"/>
        <end position="1053"/>
    </location>
</feature>
<evidence type="ECO:0000256" key="5">
    <source>
        <dbReference type="ARBA" id="ARBA00022723"/>
    </source>
</evidence>
<dbReference type="Gene3D" id="2.30.40.10">
    <property type="entry name" value="Urease, subunit C, domain 1"/>
    <property type="match status" value="1"/>
</dbReference>
<accession>A0A8H7UDJ1</accession>
<feature type="binding site" evidence="9">
    <location>
        <position position="402"/>
    </location>
    <ligand>
        <name>Ni(2+)</name>
        <dbReference type="ChEBI" id="CHEBI:49786"/>
        <label>1</label>
    </ligand>
</feature>
<feature type="domain" description="Urease" evidence="13">
    <location>
        <begin position="397"/>
        <end position="823"/>
    </location>
</feature>
<dbReference type="CDD" id="cd00375">
    <property type="entry name" value="Urease_alpha"/>
    <property type="match status" value="1"/>
</dbReference>
<evidence type="ECO:0000256" key="2">
    <source>
        <dbReference type="ARBA" id="ARBA00012934"/>
    </source>
</evidence>
<dbReference type="PROSITE" id="PS51368">
    <property type="entry name" value="UREASE_3"/>
    <property type="match status" value="1"/>
</dbReference>
<dbReference type="CDD" id="cd00407">
    <property type="entry name" value="Urease_beta"/>
    <property type="match status" value="1"/>
</dbReference>
<dbReference type="InterPro" id="IPR006680">
    <property type="entry name" value="Amidohydro-rel"/>
</dbReference>
<keyword evidence="15" id="KW-1185">Reference proteome</keyword>
<dbReference type="EMBL" id="JAEPRA010000008">
    <property type="protein sequence ID" value="KAG2181686.1"/>
    <property type="molecule type" value="Genomic_DNA"/>
</dbReference>
<dbReference type="NCBIfam" id="TIGR01792">
    <property type="entry name" value="urease_alph"/>
    <property type="match status" value="1"/>
</dbReference>
<dbReference type="InterPro" id="IPR017950">
    <property type="entry name" value="Urease_AS"/>
</dbReference>
<dbReference type="InterPro" id="IPR017951">
    <property type="entry name" value="Urease_asu_c"/>
</dbReference>
<organism evidence="14 15">
    <name type="scientific">Umbelopsis vinacea</name>
    <dbReference type="NCBI Taxonomy" id="44442"/>
    <lineage>
        <taxon>Eukaryota</taxon>
        <taxon>Fungi</taxon>
        <taxon>Fungi incertae sedis</taxon>
        <taxon>Mucoromycota</taxon>
        <taxon>Mucoromycotina</taxon>
        <taxon>Umbelopsidomycetes</taxon>
        <taxon>Umbelopsidales</taxon>
        <taxon>Umbelopsidaceae</taxon>
        <taxon>Umbelopsis</taxon>
    </lineage>
</organism>
<dbReference type="GO" id="GO:0035550">
    <property type="term" value="C:urease complex"/>
    <property type="evidence" value="ECO:0007669"/>
    <property type="project" value="InterPro"/>
</dbReference>
<dbReference type="GO" id="GO:0009039">
    <property type="term" value="F:urease activity"/>
    <property type="evidence" value="ECO:0007669"/>
    <property type="project" value="UniProtKB-EC"/>
</dbReference>
<dbReference type="InterPro" id="IPR002026">
    <property type="entry name" value="Urease_gamma/gamma-beta_su"/>
</dbReference>
<protein>
    <recommendedName>
        <fullName evidence="3">Urease</fullName>
        <ecNumber evidence="2">3.5.1.5</ecNumber>
    </recommendedName>
    <alternativeName>
        <fullName evidence="7">Urea amidohydrolase</fullName>
    </alternativeName>
</protein>
<dbReference type="PROSITE" id="PS01120">
    <property type="entry name" value="UREASE_1"/>
    <property type="match status" value="1"/>
</dbReference>
<dbReference type="Gene3D" id="2.130.10.10">
    <property type="entry name" value="YVTN repeat-like/Quinoprotein amine dehydrogenase"/>
    <property type="match status" value="1"/>
</dbReference>
<dbReference type="InterPro" id="IPR036463">
    <property type="entry name" value="Urease_gamma_sf"/>
</dbReference>
<dbReference type="NCBIfam" id="TIGR00192">
    <property type="entry name" value="urease_beta"/>
    <property type="match status" value="1"/>
</dbReference>
<name>A0A8H7UDJ1_9FUNG</name>
<dbReference type="InterPro" id="IPR005848">
    <property type="entry name" value="Urease_asu"/>
</dbReference>
<feature type="binding site" evidence="9">
    <location>
        <position position="404"/>
    </location>
    <ligand>
        <name>Ni(2+)</name>
        <dbReference type="ChEBI" id="CHEBI:49786"/>
        <label>1</label>
    </ligand>
</feature>
<reference evidence="14" key="1">
    <citation type="submission" date="2020-12" db="EMBL/GenBank/DDBJ databases">
        <title>Metabolic potential, ecology and presence of endohyphal bacteria is reflected in genomic diversity of Mucoromycotina.</title>
        <authorList>
            <person name="Muszewska A."/>
            <person name="Okrasinska A."/>
            <person name="Steczkiewicz K."/>
            <person name="Drgas O."/>
            <person name="Orlowska M."/>
            <person name="Perlinska-Lenart U."/>
            <person name="Aleksandrzak-Piekarczyk T."/>
            <person name="Szatraj K."/>
            <person name="Zielenkiewicz U."/>
            <person name="Pilsyk S."/>
            <person name="Malc E."/>
            <person name="Mieczkowski P."/>
            <person name="Kruszewska J.S."/>
            <person name="Biernat P."/>
            <person name="Pawlowska J."/>
        </authorList>
    </citation>
    <scope>NUCLEOTIDE SEQUENCE</scope>
    <source>
        <strain evidence="14">WA0000051536</strain>
    </source>
</reference>
<dbReference type="EC" id="3.5.1.5" evidence="2"/>
<gene>
    <name evidence="14" type="ORF">INT44_008501</name>
</gene>
<comment type="cofactor">
    <cofactor evidence="9">
        <name>Ni cation</name>
        <dbReference type="ChEBI" id="CHEBI:25516"/>
    </cofactor>
    <text evidence="9">Binds 2 nickel ions per subunit.</text>
</comment>
<dbReference type="Gene3D" id="3.30.280.10">
    <property type="entry name" value="Urease, gamma-like subunit"/>
    <property type="match status" value="1"/>
</dbReference>
<dbReference type="HAMAP" id="MF_01953">
    <property type="entry name" value="Urease_alpha"/>
    <property type="match status" value="1"/>
</dbReference>
<dbReference type="Gene3D" id="3.20.20.140">
    <property type="entry name" value="Metal-dependent hydrolases"/>
    <property type="match status" value="1"/>
</dbReference>
<dbReference type="InterPro" id="IPR015943">
    <property type="entry name" value="WD40/YVTN_repeat-like_dom_sf"/>
</dbReference>
<feature type="binding site" evidence="11">
    <location>
        <position position="487"/>
    </location>
    <ligand>
        <name>substrate</name>
    </ligand>
</feature>
<dbReference type="Pfam" id="PF00699">
    <property type="entry name" value="Urease_beta"/>
    <property type="match status" value="1"/>
</dbReference>
<dbReference type="PANTHER" id="PTHR33569:SF1">
    <property type="entry name" value="UREASE"/>
    <property type="match status" value="1"/>
</dbReference>
<dbReference type="InterPro" id="IPR036461">
    <property type="entry name" value="Urease_betasu_sf"/>
</dbReference>
<dbReference type="FunFam" id="3.30.280.10:FF:000001">
    <property type="entry name" value="Urease subunit alpha"/>
    <property type="match status" value="1"/>
</dbReference>
<feature type="binding site" evidence="9">
    <location>
        <position position="628"/>
    </location>
    <ligand>
        <name>Ni(2+)</name>
        <dbReference type="ChEBI" id="CHEBI:49786"/>
        <label>1</label>
    </ligand>
</feature>
<feature type="region of interest" description="Disordered" evidence="12">
    <location>
        <begin position="891"/>
        <end position="910"/>
    </location>
</feature>
<feature type="active site" description="Proton donor" evidence="10 11">
    <location>
        <position position="588"/>
    </location>
</feature>
<evidence type="ECO:0000256" key="4">
    <source>
        <dbReference type="ARBA" id="ARBA00022596"/>
    </source>
</evidence>
<dbReference type="Pfam" id="PF00547">
    <property type="entry name" value="Urease_gamma"/>
    <property type="match status" value="1"/>
</dbReference>
<dbReference type="PROSITE" id="PS00145">
    <property type="entry name" value="UREASE_2"/>
    <property type="match status" value="1"/>
</dbReference>
<evidence type="ECO:0000313" key="14">
    <source>
        <dbReference type="EMBL" id="KAG2181686.1"/>
    </source>
</evidence>
<evidence type="ECO:0000256" key="3">
    <source>
        <dbReference type="ARBA" id="ARBA00013883"/>
    </source>
</evidence>
<evidence type="ECO:0000256" key="7">
    <source>
        <dbReference type="ARBA" id="ARBA00030395"/>
    </source>
</evidence>
<dbReference type="NCBIfam" id="NF009671">
    <property type="entry name" value="PRK13192.1"/>
    <property type="match status" value="1"/>
</dbReference>
<dbReference type="InterPro" id="IPR011612">
    <property type="entry name" value="Urease_alpha_N_dom"/>
</dbReference>
<feature type="binding site" description="via carbamate group" evidence="9">
    <location>
        <position position="485"/>
    </location>
    <ligand>
        <name>Ni(2+)</name>
        <dbReference type="ChEBI" id="CHEBI:49786"/>
        <label>2</label>
    </ligand>
</feature>
<evidence type="ECO:0000256" key="6">
    <source>
        <dbReference type="ARBA" id="ARBA00022801"/>
    </source>
</evidence>
<dbReference type="PANTHER" id="PTHR33569">
    <property type="entry name" value="UREASE"/>
    <property type="match status" value="1"/>
</dbReference>
<dbReference type="InterPro" id="IPR011059">
    <property type="entry name" value="Metal-dep_hydrolase_composite"/>
</dbReference>
<keyword evidence="5 9" id="KW-0479">Metal-binding</keyword>
<feature type="region of interest" description="Disordered" evidence="12">
    <location>
        <begin position="1027"/>
        <end position="1077"/>
    </location>
</feature>
<dbReference type="GO" id="GO:0016151">
    <property type="term" value="F:nickel cation binding"/>
    <property type="evidence" value="ECO:0007669"/>
    <property type="project" value="InterPro"/>
</dbReference>
<feature type="binding site" evidence="9">
    <location>
        <position position="514"/>
    </location>
    <ligand>
        <name>Ni(2+)</name>
        <dbReference type="ChEBI" id="CHEBI:49786"/>
        <label>2</label>
    </ligand>
</feature>
<dbReference type="InterPro" id="IPR002019">
    <property type="entry name" value="Urease_beta-like"/>
</dbReference>
<evidence type="ECO:0000259" key="13">
    <source>
        <dbReference type="PROSITE" id="PS51368"/>
    </source>
</evidence>
<proteinExistence type="inferred from homology"/>
<dbReference type="NCBIfam" id="NF009686">
    <property type="entry name" value="PRK13207.1"/>
    <property type="match status" value="1"/>
</dbReference>
<dbReference type="GO" id="GO:0043419">
    <property type="term" value="P:urea catabolic process"/>
    <property type="evidence" value="ECO:0007669"/>
    <property type="project" value="UniProtKB-UniPathway"/>
</dbReference>
<dbReference type="Pfam" id="PF01979">
    <property type="entry name" value="Amidohydro_1"/>
    <property type="match status" value="1"/>
</dbReference>
<evidence type="ECO:0000256" key="1">
    <source>
        <dbReference type="ARBA" id="ARBA00004897"/>
    </source>
</evidence>